<comment type="caution">
    <text evidence="19">The sequence shown here is derived from an EMBL/GenBank/DDBJ whole genome shotgun (WGS) entry which is preliminary data.</text>
</comment>
<dbReference type="EMBL" id="JACHGW010000003">
    <property type="protein sequence ID" value="MBB6051333.1"/>
    <property type="molecule type" value="Genomic_DNA"/>
</dbReference>
<sequence>MKEIIVNSDARETRIAVREDGQLIELHIERDERVVGSIYKGRVDNIVAGIDAAFVDIGLDRNAFLYAGDIIPAGDDLDDDGNFDRRGRRPRSHTPIRDLVRRGQEVLVQVTKGARSTKGSRVSTRISLPGRYLVFMPEENSTGVSRKIDDPRERDRLKKIIEGIRKPGYGLIVRTEAEGKTERELRQDLEFLERTWAEIKGKASKTPAPNLVHADLTLLLRILRDTFGSDVEKMYLDSAAEYRKAHELLDFFGPSLKDRVVLYDGDKAIFENFGIENEIERFLKRRVPLKSGGYLVIDQAEALTAIDVNSGKFGGKTEGLNDTIVQTNLEAVNEIARQLRLRDMGGILVLDLIDMNNQADRRKVEMAFESALKTDKNRCKVSHISPLGLIEMTRKRTGETVNEQMDEMCPYCAGTGRVSSPQSVAMKIERDLRRSARNEKGEAFLVSCHPLVAAALVGEDGSELEELEHALERGIYIRATDVGHHEKYELTTGRLDDFDRRYGTLKRGQMVEARVLTISDSTPPVASGLTEGGMIVFVPPTGRQPGHGVRVRLAAVSRSFAIGEVQGKPGGGGGGDIPPAAPRPEPPRSAPKEREKEPVSTAASSEESRGRRRRRRGGQRTGAAA</sequence>
<organism evidence="19 20">
    <name type="scientific">Armatimonas rosea</name>
    <dbReference type="NCBI Taxonomy" id="685828"/>
    <lineage>
        <taxon>Bacteria</taxon>
        <taxon>Bacillati</taxon>
        <taxon>Armatimonadota</taxon>
        <taxon>Armatimonadia</taxon>
        <taxon>Armatimonadales</taxon>
        <taxon>Armatimonadaceae</taxon>
        <taxon>Armatimonas</taxon>
    </lineage>
</organism>
<evidence type="ECO:0000256" key="7">
    <source>
        <dbReference type="ARBA" id="ARBA00022555"/>
    </source>
</evidence>
<evidence type="ECO:0000259" key="17">
    <source>
        <dbReference type="PROSITE" id="PS50126"/>
    </source>
</evidence>
<dbReference type="Gene3D" id="3.40.1260.20">
    <property type="entry name" value="Ribonuclease E, catalytic domain"/>
    <property type="match status" value="1"/>
</dbReference>
<dbReference type="GO" id="GO:0000049">
    <property type="term" value="F:tRNA binding"/>
    <property type="evidence" value="ECO:0007669"/>
    <property type="project" value="UniProtKB-KW"/>
</dbReference>
<evidence type="ECO:0000313" key="20">
    <source>
        <dbReference type="Proteomes" id="UP000520814"/>
    </source>
</evidence>
<evidence type="ECO:0000256" key="15">
    <source>
        <dbReference type="ARBA" id="ARBA00022884"/>
    </source>
</evidence>
<dbReference type="GO" id="GO:0046872">
    <property type="term" value="F:metal ion binding"/>
    <property type="evidence" value="ECO:0007669"/>
    <property type="project" value="UniProtKB-KW"/>
</dbReference>
<keyword evidence="12" id="KW-0255">Endonuclease</keyword>
<evidence type="ECO:0000256" key="14">
    <source>
        <dbReference type="ARBA" id="ARBA00022842"/>
    </source>
</evidence>
<keyword evidence="20" id="KW-1185">Reference proteome</keyword>
<dbReference type="InterPro" id="IPR048583">
    <property type="entry name" value="RNase_E_G_thioredoxin-like"/>
</dbReference>
<evidence type="ECO:0000256" key="4">
    <source>
        <dbReference type="ARBA" id="ARBA00017719"/>
    </source>
</evidence>
<dbReference type="CDD" id="cd04453">
    <property type="entry name" value="S1_RNase_E"/>
    <property type="match status" value="1"/>
</dbReference>
<keyword evidence="13 19" id="KW-0378">Hydrolase</keyword>
<keyword evidence="15" id="KW-0694">RNA-binding</keyword>
<comment type="similarity">
    <text evidence="3">Belongs to the RNase E/G family. RNase G subfamily.</text>
</comment>
<name>A0A7W9W769_ARMRO</name>
<evidence type="ECO:0000256" key="8">
    <source>
        <dbReference type="ARBA" id="ARBA00022694"/>
    </source>
</evidence>
<dbReference type="PANTHER" id="PTHR30001:SF0">
    <property type="entry name" value="RIBONUCLEASE G"/>
    <property type="match status" value="1"/>
</dbReference>
<dbReference type="SMART" id="SM00316">
    <property type="entry name" value="S1"/>
    <property type="match status" value="1"/>
</dbReference>
<dbReference type="SUPFAM" id="SSF50249">
    <property type="entry name" value="Nucleic acid-binding proteins"/>
    <property type="match status" value="1"/>
</dbReference>
<dbReference type="PROSITE" id="PS50926">
    <property type="entry name" value="TRAM"/>
    <property type="match status" value="1"/>
</dbReference>
<dbReference type="Pfam" id="PF10150">
    <property type="entry name" value="RNase_E_G"/>
    <property type="match status" value="1"/>
</dbReference>
<keyword evidence="5" id="KW-0963">Cytoplasm</keyword>
<proteinExistence type="inferred from homology"/>
<dbReference type="Proteomes" id="UP000520814">
    <property type="component" value="Unassembled WGS sequence"/>
</dbReference>
<dbReference type="InterPro" id="IPR004659">
    <property type="entry name" value="RNase_E/G"/>
</dbReference>
<dbReference type="AlphaFoldDB" id="A0A7W9W769"/>
<dbReference type="Gene3D" id="2.40.50.140">
    <property type="entry name" value="Nucleic acid-binding proteins"/>
    <property type="match status" value="1"/>
</dbReference>
<dbReference type="InterPro" id="IPR019307">
    <property type="entry name" value="RNA-bd_AU-1/RNase_E/G"/>
</dbReference>
<evidence type="ECO:0000256" key="3">
    <source>
        <dbReference type="ARBA" id="ARBA00005663"/>
    </source>
</evidence>
<dbReference type="Pfam" id="PF20833">
    <property type="entry name" value="RNase_E_G_Thio"/>
    <property type="match status" value="1"/>
</dbReference>
<dbReference type="PROSITE" id="PS50126">
    <property type="entry name" value="S1"/>
    <property type="match status" value="1"/>
</dbReference>
<keyword evidence="14" id="KW-0460">Magnesium</keyword>
<dbReference type="InterPro" id="IPR012340">
    <property type="entry name" value="NA-bd_OB-fold"/>
</dbReference>
<keyword evidence="11" id="KW-0699">rRNA-binding</keyword>
<dbReference type="GO" id="GO:0019843">
    <property type="term" value="F:rRNA binding"/>
    <property type="evidence" value="ECO:0007669"/>
    <property type="project" value="UniProtKB-KW"/>
</dbReference>
<dbReference type="GO" id="GO:0004519">
    <property type="term" value="F:endonuclease activity"/>
    <property type="evidence" value="ECO:0007669"/>
    <property type="project" value="UniProtKB-KW"/>
</dbReference>
<keyword evidence="6" id="KW-0698">rRNA processing</keyword>
<comment type="subcellular location">
    <subcellularLocation>
        <location evidence="2">Cytoplasm</location>
    </subcellularLocation>
</comment>
<keyword evidence="8" id="KW-0819">tRNA processing</keyword>
<keyword evidence="7" id="KW-0820">tRNA-binding</keyword>
<dbReference type="GO" id="GO:0008033">
    <property type="term" value="P:tRNA processing"/>
    <property type="evidence" value="ECO:0007669"/>
    <property type="project" value="UniProtKB-KW"/>
</dbReference>
<dbReference type="RefSeq" id="WP_184198082.1">
    <property type="nucleotide sequence ID" value="NZ_JACHGW010000003.1"/>
</dbReference>
<dbReference type="GO" id="GO:0016787">
    <property type="term" value="F:hydrolase activity"/>
    <property type="evidence" value="ECO:0007669"/>
    <property type="project" value="UniProtKB-KW"/>
</dbReference>
<evidence type="ECO:0000256" key="10">
    <source>
        <dbReference type="ARBA" id="ARBA00022723"/>
    </source>
</evidence>
<dbReference type="GO" id="GO:0006364">
    <property type="term" value="P:rRNA processing"/>
    <property type="evidence" value="ECO:0007669"/>
    <property type="project" value="UniProtKB-KW"/>
</dbReference>
<evidence type="ECO:0000259" key="18">
    <source>
        <dbReference type="PROSITE" id="PS50926"/>
    </source>
</evidence>
<gene>
    <name evidence="19" type="ORF">HNQ39_003143</name>
</gene>
<feature type="domain" description="S1 motif" evidence="17">
    <location>
        <begin position="36"/>
        <end position="131"/>
    </location>
</feature>
<dbReference type="InterPro" id="IPR003029">
    <property type="entry name" value="S1_domain"/>
</dbReference>
<evidence type="ECO:0000256" key="6">
    <source>
        <dbReference type="ARBA" id="ARBA00022552"/>
    </source>
</evidence>
<dbReference type="PANTHER" id="PTHR30001">
    <property type="entry name" value="RIBONUCLEASE"/>
    <property type="match status" value="1"/>
</dbReference>
<dbReference type="InterPro" id="IPR002792">
    <property type="entry name" value="TRAM_dom"/>
</dbReference>
<keyword evidence="10" id="KW-0479">Metal-binding</keyword>
<feature type="domain" description="TRAM" evidence="18">
    <location>
        <begin position="504"/>
        <end position="567"/>
    </location>
</feature>
<dbReference type="NCBIfam" id="TIGR00757">
    <property type="entry name" value="RNaseEG"/>
    <property type="match status" value="1"/>
</dbReference>
<evidence type="ECO:0000256" key="5">
    <source>
        <dbReference type="ARBA" id="ARBA00022490"/>
    </source>
</evidence>
<evidence type="ECO:0000256" key="11">
    <source>
        <dbReference type="ARBA" id="ARBA00022730"/>
    </source>
</evidence>
<feature type="compositionally biased region" description="Pro residues" evidence="16">
    <location>
        <begin position="579"/>
        <end position="589"/>
    </location>
</feature>
<evidence type="ECO:0000256" key="12">
    <source>
        <dbReference type="ARBA" id="ARBA00022759"/>
    </source>
</evidence>
<evidence type="ECO:0000256" key="13">
    <source>
        <dbReference type="ARBA" id="ARBA00022801"/>
    </source>
</evidence>
<accession>A0A7W9W769</accession>
<evidence type="ECO:0000313" key="19">
    <source>
        <dbReference type="EMBL" id="MBB6051333.1"/>
    </source>
</evidence>
<feature type="region of interest" description="Disordered" evidence="16">
    <location>
        <begin position="564"/>
        <end position="625"/>
    </location>
</feature>
<dbReference type="GO" id="GO:0004540">
    <property type="term" value="F:RNA nuclease activity"/>
    <property type="evidence" value="ECO:0007669"/>
    <property type="project" value="InterPro"/>
</dbReference>
<dbReference type="GO" id="GO:0005737">
    <property type="term" value="C:cytoplasm"/>
    <property type="evidence" value="ECO:0007669"/>
    <property type="project" value="UniProtKB-SubCell"/>
</dbReference>
<reference evidence="19 20" key="1">
    <citation type="submission" date="2020-08" db="EMBL/GenBank/DDBJ databases">
        <title>Genomic Encyclopedia of Type Strains, Phase IV (KMG-IV): sequencing the most valuable type-strain genomes for metagenomic binning, comparative biology and taxonomic classification.</title>
        <authorList>
            <person name="Goeker M."/>
        </authorList>
    </citation>
    <scope>NUCLEOTIDE SEQUENCE [LARGE SCALE GENOMIC DNA]</scope>
    <source>
        <strain evidence="19 20">DSM 23562</strain>
    </source>
</reference>
<protein>
    <recommendedName>
        <fullName evidence="4">Ribonuclease G</fullName>
    </recommendedName>
</protein>
<comment type="cofactor">
    <cofactor evidence="1">
        <name>Mg(2+)</name>
        <dbReference type="ChEBI" id="CHEBI:18420"/>
    </cofactor>
</comment>
<evidence type="ECO:0000256" key="9">
    <source>
        <dbReference type="ARBA" id="ARBA00022722"/>
    </source>
</evidence>
<keyword evidence="9" id="KW-0540">Nuclease</keyword>
<evidence type="ECO:0000256" key="16">
    <source>
        <dbReference type="SAM" id="MobiDB-lite"/>
    </source>
</evidence>
<evidence type="ECO:0000256" key="1">
    <source>
        <dbReference type="ARBA" id="ARBA00001946"/>
    </source>
</evidence>
<evidence type="ECO:0000256" key="2">
    <source>
        <dbReference type="ARBA" id="ARBA00004496"/>
    </source>
</evidence>